<name>A0A2L1KUJ7_ECOLX</name>
<proteinExistence type="predicted"/>
<reference evidence="1" key="1">
    <citation type="journal article" date="2018" name="Antimicrob. Agents Chemother.">
        <title>Characterization of the complete nucleotide sequences of IMP-4-encoding plasmids, belonging to diverse Inc families, recovered from Enterobacteriaceae of wildlife origin.</title>
        <authorList>
            <person name="Dolejska M."/>
            <person name="Papagiannitsis C.C."/>
            <person name="Pratova H."/>
            <person name="Medvecky M."/>
            <person name="Davidova Gerzova L."/>
            <person name="Valcek A."/>
        </authorList>
    </citation>
    <scope>NUCLEOTIDE SEQUENCE</scope>
    <source>
        <plasmid evidence="1">pEc1675</plasmid>
    </source>
</reference>
<geneLocation type="plasmid" evidence="1">
    <name>pEc1675</name>
</geneLocation>
<dbReference type="EMBL" id="MG516909">
    <property type="protein sequence ID" value="AVE26003.1"/>
    <property type="molecule type" value="Genomic_DNA"/>
</dbReference>
<protein>
    <submittedName>
        <fullName evidence="1">Uncharacterized protein</fullName>
    </submittedName>
</protein>
<evidence type="ECO:0000313" key="1">
    <source>
        <dbReference type="EMBL" id="AVE26003.1"/>
    </source>
</evidence>
<dbReference type="RefSeq" id="WP_023135650.1">
    <property type="nucleotide sequence ID" value="NZ_CP067400.1"/>
</dbReference>
<dbReference type="AlphaFoldDB" id="A0A2L1KUJ7"/>
<accession>A0A2L1KUJ7</accession>
<keyword evidence="1" id="KW-0614">Plasmid</keyword>
<sequence>MKEEFQKLVCDIIDKSGVEIDTEERQKIIDEAIQTALEHIATSVSTVPLSEGSKYMQVWVRFGESPELPGVKQKRAALVAFSREMKDATVEVSTGAWYDGRIVYTNQAVYTNQTVCNEGERFEDIVDATLRTLKVRAEVADDPSIAAFLSIVEQSEVTERVTDLTTPPGLLELVVSGDIKKAVERIREVEYGIICDMCRSDLDLVRIIVDAGQACDGVLASFAGQVARLANELPMIKQEAKSYAVHHANDLLDPYRFEAAQDKMTGWATW</sequence>
<organism evidence="1">
    <name type="scientific">Escherichia coli</name>
    <dbReference type="NCBI Taxonomy" id="562"/>
    <lineage>
        <taxon>Bacteria</taxon>
        <taxon>Pseudomonadati</taxon>
        <taxon>Pseudomonadota</taxon>
        <taxon>Gammaproteobacteria</taxon>
        <taxon>Enterobacterales</taxon>
        <taxon>Enterobacteriaceae</taxon>
        <taxon>Escherichia</taxon>
    </lineage>
</organism>